<evidence type="ECO:0000256" key="2">
    <source>
        <dbReference type="SAM" id="Phobius"/>
    </source>
</evidence>
<evidence type="ECO:0000313" key="4">
    <source>
        <dbReference type="Proteomes" id="UP001058974"/>
    </source>
</evidence>
<feature type="transmembrane region" description="Helical" evidence="2">
    <location>
        <begin position="118"/>
        <end position="139"/>
    </location>
</feature>
<sequence>MTSYVKDKSDVVNNDVDIPHYGDEQTVNTIVGYKNEGFDNDEVANEEDHMETRIEIMDTIEEKVQISPMAAFDFGEYVFEKVLKQVELYALMLPIDFTALIYGILISQRPETISSEDIVGIGASPLTFSYWLFIGTRVLDIYFPKIHFDLPNEVIMTSTACKNKVGELIKMMVLKGFEASTSHAAVSDDDDEGMGYEYGSFDDPKD</sequence>
<feature type="transmembrane region" description="Helical" evidence="2">
    <location>
        <begin position="88"/>
        <end position="106"/>
    </location>
</feature>
<evidence type="ECO:0000256" key="1">
    <source>
        <dbReference type="SAM" id="MobiDB-lite"/>
    </source>
</evidence>
<dbReference type="Proteomes" id="UP001058974">
    <property type="component" value="Chromosome 5"/>
</dbReference>
<proteinExistence type="predicted"/>
<keyword evidence="2" id="KW-1133">Transmembrane helix</keyword>
<keyword evidence="2" id="KW-0812">Transmembrane</keyword>
<reference evidence="3 4" key="1">
    <citation type="journal article" date="2022" name="Nat. Genet.">
        <title>Improved pea reference genome and pan-genome highlight genomic features and evolutionary characteristics.</title>
        <authorList>
            <person name="Yang T."/>
            <person name="Liu R."/>
            <person name="Luo Y."/>
            <person name="Hu S."/>
            <person name="Wang D."/>
            <person name="Wang C."/>
            <person name="Pandey M.K."/>
            <person name="Ge S."/>
            <person name="Xu Q."/>
            <person name="Li N."/>
            <person name="Li G."/>
            <person name="Huang Y."/>
            <person name="Saxena R.K."/>
            <person name="Ji Y."/>
            <person name="Li M."/>
            <person name="Yan X."/>
            <person name="He Y."/>
            <person name="Liu Y."/>
            <person name="Wang X."/>
            <person name="Xiang C."/>
            <person name="Varshney R.K."/>
            <person name="Ding H."/>
            <person name="Gao S."/>
            <person name="Zong X."/>
        </authorList>
    </citation>
    <scope>NUCLEOTIDE SEQUENCE [LARGE SCALE GENOMIC DNA]</scope>
    <source>
        <strain evidence="3 4">cv. Zhongwan 6</strain>
    </source>
</reference>
<dbReference type="AlphaFoldDB" id="A0A9D5AG75"/>
<organism evidence="3 4">
    <name type="scientific">Pisum sativum</name>
    <name type="common">Garden pea</name>
    <name type="synonym">Lathyrus oleraceus</name>
    <dbReference type="NCBI Taxonomy" id="3888"/>
    <lineage>
        <taxon>Eukaryota</taxon>
        <taxon>Viridiplantae</taxon>
        <taxon>Streptophyta</taxon>
        <taxon>Embryophyta</taxon>
        <taxon>Tracheophyta</taxon>
        <taxon>Spermatophyta</taxon>
        <taxon>Magnoliopsida</taxon>
        <taxon>eudicotyledons</taxon>
        <taxon>Gunneridae</taxon>
        <taxon>Pentapetalae</taxon>
        <taxon>rosids</taxon>
        <taxon>fabids</taxon>
        <taxon>Fabales</taxon>
        <taxon>Fabaceae</taxon>
        <taxon>Papilionoideae</taxon>
        <taxon>50 kb inversion clade</taxon>
        <taxon>NPAAA clade</taxon>
        <taxon>Hologalegina</taxon>
        <taxon>IRL clade</taxon>
        <taxon>Fabeae</taxon>
        <taxon>Lathyrus</taxon>
    </lineage>
</organism>
<feature type="region of interest" description="Disordered" evidence="1">
    <location>
        <begin position="185"/>
        <end position="206"/>
    </location>
</feature>
<gene>
    <name evidence="3" type="ORF">KIW84_051579</name>
</gene>
<dbReference type="EMBL" id="JAMSHJ010000005">
    <property type="protein sequence ID" value="KAI5404465.1"/>
    <property type="molecule type" value="Genomic_DNA"/>
</dbReference>
<dbReference type="Gramene" id="Psat05G0157900-T1">
    <property type="protein sequence ID" value="KAI5404465.1"/>
    <property type="gene ID" value="KIW84_051579"/>
</dbReference>
<accession>A0A9D5AG75</accession>
<protein>
    <submittedName>
        <fullName evidence="3">Uncharacterized protein</fullName>
    </submittedName>
</protein>
<keyword evidence="4" id="KW-1185">Reference proteome</keyword>
<comment type="caution">
    <text evidence="3">The sequence shown here is derived from an EMBL/GenBank/DDBJ whole genome shotgun (WGS) entry which is preliminary data.</text>
</comment>
<keyword evidence="2" id="KW-0472">Membrane</keyword>
<evidence type="ECO:0000313" key="3">
    <source>
        <dbReference type="EMBL" id="KAI5404465.1"/>
    </source>
</evidence>
<name>A0A9D5AG75_PEA</name>